<dbReference type="PANTHER" id="PTHR48013">
    <property type="entry name" value="DUAL SPECIFICITY MITOGEN-ACTIVATED PROTEIN KINASE KINASE 5-RELATED"/>
    <property type="match status" value="1"/>
</dbReference>
<evidence type="ECO:0000256" key="5">
    <source>
        <dbReference type="ARBA" id="ARBA00022840"/>
    </source>
</evidence>
<dbReference type="CDD" id="cd00519">
    <property type="entry name" value="Lipase_3"/>
    <property type="match status" value="1"/>
</dbReference>
<dbReference type="GO" id="GO:0004674">
    <property type="term" value="F:protein serine/threonine kinase activity"/>
    <property type="evidence" value="ECO:0007669"/>
    <property type="project" value="UniProtKB-KW"/>
</dbReference>
<dbReference type="PROSITE" id="PS00108">
    <property type="entry name" value="PROTEIN_KINASE_ST"/>
    <property type="match status" value="1"/>
</dbReference>
<protein>
    <recommendedName>
        <fullName evidence="7">mitogen-activated protein kinase kinase</fullName>
        <ecNumber evidence="7">2.7.12.2</ecNumber>
    </recommendedName>
</protein>
<keyword evidence="4" id="KW-0418">Kinase</keyword>
<dbReference type="PROSITE" id="PS50011">
    <property type="entry name" value="PROTEIN_KINASE_DOM"/>
    <property type="match status" value="1"/>
</dbReference>
<evidence type="ECO:0000256" key="3">
    <source>
        <dbReference type="ARBA" id="ARBA00022741"/>
    </source>
</evidence>
<keyword evidence="3" id="KW-0547">Nucleotide-binding</keyword>
<keyword evidence="10" id="KW-1185">Reference proteome</keyword>
<dbReference type="Gene3D" id="1.10.510.10">
    <property type="entry name" value="Transferase(Phosphotransferase) domain 1"/>
    <property type="match status" value="1"/>
</dbReference>
<dbReference type="SUPFAM" id="SSF53474">
    <property type="entry name" value="alpha/beta-Hydrolases"/>
    <property type="match status" value="1"/>
</dbReference>
<dbReference type="InterPro" id="IPR002921">
    <property type="entry name" value="Fungal_lipase-type"/>
</dbReference>
<comment type="similarity">
    <text evidence="6">Belongs to the protein kinase superfamily. STE Ser/Thr protein kinase family. MAP kinase kinase subfamily.</text>
</comment>
<dbReference type="OrthoDB" id="10252354at2759"/>
<feature type="domain" description="Protein kinase" evidence="8">
    <location>
        <begin position="1"/>
        <end position="277"/>
    </location>
</feature>
<evidence type="ECO:0000313" key="10">
    <source>
        <dbReference type="Proteomes" id="UP000835052"/>
    </source>
</evidence>
<dbReference type="GO" id="GO:0051403">
    <property type="term" value="P:stress-activated MAPK cascade"/>
    <property type="evidence" value="ECO:0007669"/>
    <property type="project" value="TreeGrafter"/>
</dbReference>
<keyword evidence="2" id="KW-0808">Transferase</keyword>
<proteinExistence type="inferred from homology"/>
<evidence type="ECO:0000256" key="4">
    <source>
        <dbReference type="ARBA" id="ARBA00022777"/>
    </source>
</evidence>
<comment type="caution">
    <text evidence="9">The sequence shown here is derived from an EMBL/GenBank/DDBJ whole genome shotgun (WGS) entry which is preliminary data.</text>
</comment>
<keyword evidence="1" id="KW-0723">Serine/threonine-protein kinase</keyword>
<dbReference type="Gene3D" id="3.30.200.20">
    <property type="entry name" value="Phosphorylase Kinase, domain 1"/>
    <property type="match status" value="1"/>
</dbReference>
<gene>
    <name evidence="9" type="ORF">CAUJ_LOCUS8339</name>
</gene>
<name>A0A8S1HGH9_9PELO</name>
<dbReference type="SUPFAM" id="SSF56112">
    <property type="entry name" value="Protein kinase-like (PK-like)"/>
    <property type="match status" value="1"/>
</dbReference>
<dbReference type="GO" id="GO:0005524">
    <property type="term" value="F:ATP binding"/>
    <property type="evidence" value="ECO:0007669"/>
    <property type="project" value="UniProtKB-KW"/>
</dbReference>
<dbReference type="PANTHER" id="PTHR48013:SF28">
    <property type="entry name" value="DUAL SPECIFICITY MITOGEN-ACTIVATED PROTEIN KINASE KINASE SEK-1"/>
    <property type="match status" value="1"/>
</dbReference>
<dbReference type="FunFam" id="3.30.200.20:FF:000040">
    <property type="entry name" value="Dual specificity mitogen-activated protein kinase kinase"/>
    <property type="match status" value="1"/>
</dbReference>
<evidence type="ECO:0000313" key="9">
    <source>
        <dbReference type="EMBL" id="CAD6192420.1"/>
    </source>
</evidence>
<dbReference type="InterPro" id="IPR029058">
    <property type="entry name" value="AB_hydrolase_fold"/>
</dbReference>
<dbReference type="InterPro" id="IPR011009">
    <property type="entry name" value="Kinase-like_dom_sf"/>
</dbReference>
<dbReference type="SMART" id="SM00220">
    <property type="entry name" value="S_TKc"/>
    <property type="match status" value="1"/>
</dbReference>
<dbReference type="InterPro" id="IPR000719">
    <property type="entry name" value="Prot_kinase_dom"/>
</dbReference>
<evidence type="ECO:0000259" key="8">
    <source>
        <dbReference type="PROSITE" id="PS50011"/>
    </source>
</evidence>
<dbReference type="InterPro" id="IPR008271">
    <property type="entry name" value="Ser/Thr_kinase_AS"/>
</dbReference>
<dbReference type="GO" id="GO:0006629">
    <property type="term" value="P:lipid metabolic process"/>
    <property type="evidence" value="ECO:0007669"/>
    <property type="project" value="InterPro"/>
</dbReference>
<dbReference type="EMBL" id="CAJGYM010000027">
    <property type="protein sequence ID" value="CAD6192420.1"/>
    <property type="molecule type" value="Genomic_DNA"/>
</dbReference>
<dbReference type="EC" id="2.7.12.2" evidence="7"/>
<accession>A0A8S1HGH9</accession>
<dbReference type="Gene3D" id="3.40.50.1820">
    <property type="entry name" value="alpha/beta hydrolase"/>
    <property type="match status" value="1"/>
</dbReference>
<evidence type="ECO:0000256" key="6">
    <source>
        <dbReference type="ARBA" id="ARBA00038035"/>
    </source>
</evidence>
<organism evidence="9 10">
    <name type="scientific">Caenorhabditis auriculariae</name>
    <dbReference type="NCBI Taxonomy" id="2777116"/>
    <lineage>
        <taxon>Eukaryota</taxon>
        <taxon>Metazoa</taxon>
        <taxon>Ecdysozoa</taxon>
        <taxon>Nematoda</taxon>
        <taxon>Chromadorea</taxon>
        <taxon>Rhabditida</taxon>
        <taxon>Rhabditina</taxon>
        <taxon>Rhabditomorpha</taxon>
        <taxon>Rhabditoidea</taxon>
        <taxon>Rhabditidae</taxon>
        <taxon>Peloderinae</taxon>
        <taxon>Caenorhabditis</taxon>
    </lineage>
</organism>
<dbReference type="Pfam" id="PF00069">
    <property type="entry name" value="Pkinase"/>
    <property type="match status" value="1"/>
</dbReference>
<keyword evidence="5" id="KW-0067">ATP-binding</keyword>
<dbReference type="Proteomes" id="UP000835052">
    <property type="component" value="Unassembled WGS sequence"/>
</dbReference>
<evidence type="ECO:0000256" key="2">
    <source>
        <dbReference type="ARBA" id="ARBA00022679"/>
    </source>
</evidence>
<evidence type="ECO:0000256" key="1">
    <source>
        <dbReference type="ARBA" id="ARBA00022527"/>
    </source>
</evidence>
<dbReference type="Pfam" id="PF01764">
    <property type="entry name" value="Lipase_3"/>
    <property type="match status" value="1"/>
</dbReference>
<sequence>MSRRARKLPSEVKLQMPDQLATPPLNLDDRCKIKLADDSEEIEVRATDLMMQHKQSGTVMAVKRIKSSINDQSQKQMLTELDACKRSDCCPQMVRFFGAMFREGDVWICMEVMDTSLDKFYRKSYQVGRRIPEMFIAKMTLDVVEGLNFMKEKMNLIHRDVKPSNILLNLQGQAKICDFGISGHLTNSFAKTVQVGCKPYMPPERIDGETKSAYDVRADVWSLGITIIEVATGTHPYSAWKTPFEQLKQVVYFVKRCLEKDYNERPKYPELLGMPFLESARKDETFCMAKFIFEVSMSREAIIQFRSAKIKREINVGLRHNSSCLAPLQAIVDLSIPDALFTCRWCLETKSCVPSKYLCHPSKTVLHYVNCPAVSKFIDKYNDTEQRSEIIYYIQAVNRVSPKAPPEGVDSCLSKLNYNISVLYKFEVKLKFDGKATAVLILVNHSLRKIFIAFRSSNYFAQFMMQFVNAGLGMMDDFHLGGKVVSYYGRAYRDLLDYGIDNMFNATFQKYPHYSVVLTGHSMGGALASLFSFHIAKFYAIKNLAVYPWSSPRFGDEDYVIAHQKLVKNIFRIIRRGDMIADQPFRISQTIPMPHHTFNEVLYESDFETFQICDQPETEYCSKGNWPKIPWAHFQLFGQTFRYGATPGICE</sequence>
<dbReference type="AlphaFoldDB" id="A0A8S1HGH9"/>
<dbReference type="GO" id="GO:0004708">
    <property type="term" value="F:MAP kinase kinase activity"/>
    <property type="evidence" value="ECO:0007669"/>
    <property type="project" value="UniProtKB-EC"/>
</dbReference>
<evidence type="ECO:0000256" key="7">
    <source>
        <dbReference type="ARBA" id="ARBA00038999"/>
    </source>
</evidence>
<reference evidence="9" key="1">
    <citation type="submission" date="2020-10" db="EMBL/GenBank/DDBJ databases">
        <authorList>
            <person name="Kikuchi T."/>
        </authorList>
    </citation>
    <scope>NUCLEOTIDE SEQUENCE</scope>
    <source>
        <strain evidence="9">NKZ352</strain>
    </source>
</reference>